<protein>
    <submittedName>
        <fullName evidence="1">Uncharacterized protein</fullName>
    </submittedName>
</protein>
<sequence>MRMEDAVLHGCLSIIIMDNTHAVFEGALDLDSFSLGLKEAALNERLPHILKATSPEQIEHMQRWLAGGWHRLAYAHGPLMHSATPSL</sequence>
<accession>A0A836BY55</accession>
<proteinExistence type="predicted"/>
<keyword evidence="2" id="KW-1185">Reference proteome</keyword>
<name>A0A836BY55_9CHLO</name>
<dbReference type="OrthoDB" id="522761at2759"/>
<evidence type="ECO:0000313" key="2">
    <source>
        <dbReference type="Proteomes" id="UP000612055"/>
    </source>
</evidence>
<dbReference type="EMBL" id="JAEHOE010000037">
    <property type="protein sequence ID" value="KAG2493466.1"/>
    <property type="molecule type" value="Genomic_DNA"/>
</dbReference>
<comment type="caution">
    <text evidence="1">The sequence shown here is derived from an EMBL/GenBank/DDBJ whole genome shotgun (WGS) entry which is preliminary data.</text>
</comment>
<reference evidence="1" key="1">
    <citation type="journal article" date="2020" name="bioRxiv">
        <title>Comparative genomics of Chlamydomonas.</title>
        <authorList>
            <person name="Craig R.J."/>
            <person name="Hasan A.R."/>
            <person name="Ness R.W."/>
            <person name="Keightley P.D."/>
        </authorList>
    </citation>
    <scope>NUCLEOTIDE SEQUENCE</scope>
    <source>
        <strain evidence="1">CCAP 11/70</strain>
    </source>
</reference>
<organism evidence="1 2">
    <name type="scientific">Edaphochlamys debaryana</name>
    <dbReference type="NCBI Taxonomy" id="47281"/>
    <lineage>
        <taxon>Eukaryota</taxon>
        <taxon>Viridiplantae</taxon>
        <taxon>Chlorophyta</taxon>
        <taxon>core chlorophytes</taxon>
        <taxon>Chlorophyceae</taxon>
        <taxon>CS clade</taxon>
        <taxon>Chlamydomonadales</taxon>
        <taxon>Chlamydomonadales incertae sedis</taxon>
        <taxon>Edaphochlamys</taxon>
    </lineage>
</organism>
<gene>
    <name evidence="1" type="ORF">HYH03_008283</name>
</gene>
<evidence type="ECO:0000313" key="1">
    <source>
        <dbReference type="EMBL" id="KAG2493466.1"/>
    </source>
</evidence>
<dbReference type="Proteomes" id="UP000612055">
    <property type="component" value="Unassembled WGS sequence"/>
</dbReference>
<dbReference type="AlphaFoldDB" id="A0A836BY55"/>